<keyword evidence="6" id="KW-0812">Transmembrane</keyword>
<gene>
    <name evidence="7" type="ORF">P171DRAFT_449374</name>
</gene>
<keyword evidence="6" id="KW-1133">Transmembrane helix</keyword>
<keyword evidence="5" id="KW-0349">Heme</keyword>
<dbReference type="InterPro" id="IPR002403">
    <property type="entry name" value="Cyt_P450_E_grp-IV"/>
</dbReference>
<name>A0A9P4P7J5_9PLEO</name>
<keyword evidence="8" id="KW-1185">Reference proteome</keyword>
<evidence type="ECO:0000256" key="2">
    <source>
        <dbReference type="ARBA" id="ARBA00010617"/>
    </source>
</evidence>
<dbReference type="InterPro" id="IPR053007">
    <property type="entry name" value="CYP450_monoxygenase_sec-met"/>
</dbReference>
<evidence type="ECO:0000313" key="8">
    <source>
        <dbReference type="Proteomes" id="UP000799764"/>
    </source>
</evidence>
<dbReference type="OrthoDB" id="3366823at2759"/>
<dbReference type="InterPro" id="IPR036396">
    <property type="entry name" value="Cyt_P450_sf"/>
</dbReference>
<proteinExistence type="inferred from homology"/>
<feature type="transmembrane region" description="Helical" evidence="6">
    <location>
        <begin position="282"/>
        <end position="304"/>
    </location>
</feature>
<evidence type="ECO:0000256" key="3">
    <source>
        <dbReference type="ARBA" id="ARBA00022723"/>
    </source>
</evidence>
<dbReference type="PANTHER" id="PTHR47582">
    <property type="entry name" value="P450, PUTATIVE (EUROFUNG)-RELATED"/>
    <property type="match status" value="1"/>
</dbReference>
<protein>
    <submittedName>
        <fullName evidence="7">Cytochrome P450</fullName>
    </submittedName>
</protein>
<dbReference type="Gene3D" id="1.10.630.10">
    <property type="entry name" value="Cytochrome P450"/>
    <property type="match status" value="1"/>
</dbReference>
<dbReference type="Pfam" id="PF00067">
    <property type="entry name" value="p450"/>
    <property type="match status" value="1"/>
</dbReference>
<keyword evidence="4 5" id="KW-0408">Iron</keyword>
<dbReference type="GO" id="GO:0005506">
    <property type="term" value="F:iron ion binding"/>
    <property type="evidence" value="ECO:0007669"/>
    <property type="project" value="InterPro"/>
</dbReference>
<dbReference type="EMBL" id="MU001513">
    <property type="protein sequence ID" value="KAF2438153.1"/>
    <property type="molecule type" value="Genomic_DNA"/>
</dbReference>
<dbReference type="GO" id="GO:0020037">
    <property type="term" value="F:heme binding"/>
    <property type="evidence" value="ECO:0007669"/>
    <property type="project" value="InterPro"/>
</dbReference>
<dbReference type="AlphaFoldDB" id="A0A9P4P7J5"/>
<keyword evidence="6" id="KW-0472">Membrane</keyword>
<dbReference type="PANTHER" id="PTHR47582:SF1">
    <property type="entry name" value="P450, PUTATIVE (EUROFUNG)-RELATED"/>
    <property type="match status" value="1"/>
</dbReference>
<dbReference type="InterPro" id="IPR001128">
    <property type="entry name" value="Cyt_P450"/>
</dbReference>
<keyword evidence="3 5" id="KW-0479">Metal-binding</keyword>
<feature type="binding site" description="axial binding residue" evidence="5">
    <location>
        <position position="443"/>
    </location>
    <ligand>
        <name>heme</name>
        <dbReference type="ChEBI" id="CHEBI:30413"/>
    </ligand>
    <ligandPart>
        <name>Fe</name>
        <dbReference type="ChEBI" id="CHEBI:18248"/>
    </ligandPart>
</feature>
<dbReference type="CDD" id="cd11040">
    <property type="entry name" value="CYP7_CYP8-like"/>
    <property type="match status" value="1"/>
</dbReference>
<evidence type="ECO:0000256" key="1">
    <source>
        <dbReference type="ARBA" id="ARBA00001971"/>
    </source>
</evidence>
<evidence type="ECO:0000313" key="7">
    <source>
        <dbReference type="EMBL" id="KAF2438153.1"/>
    </source>
</evidence>
<evidence type="ECO:0000256" key="5">
    <source>
        <dbReference type="PIRSR" id="PIRSR602403-1"/>
    </source>
</evidence>
<comment type="cofactor">
    <cofactor evidence="1 5">
        <name>heme</name>
        <dbReference type="ChEBI" id="CHEBI:30413"/>
    </cofactor>
</comment>
<dbReference type="SUPFAM" id="SSF48264">
    <property type="entry name" value="Cytochrome P450"/>
    <property type="match status" value="1"/>
</dbReference>
<dbReference type="GO" id="GO:0004497">
    <property type="term" value="F:monooxygenase activity"/>
    <property type="evidence" value="ECO:0007669"/>
    <property type="project" value="InterPro"/>
</dbReference>
<dbReference type="Proteomes" id="UP000799764">
    <property type="component" value="Unassembled WGS sequence"/>
</dbReference>
<accession>A0A9P4P7J5</accession>
<dbReference type="PRINTS" id="PR00465">
    <property type="entry name" value="EP450IV"/>
</dbReference>
<evidence type="ECO:0000256" key="6">
    <source>
        <dbReference type="SAM" id="Phobius"/>
    </source>
</evidence>
<dbReference type="GO" id="GO:0016705">
    <property type="term" value="F:oxidoreductase activity, acting on paired donors, with incorporation or reduction of molecular oxygen"/>
    <property type="evidence" value="ECO:0007669"/>
    <property type="project" value="InterPro"/>
</dbReference>
<comment type="similarity">
    <text evidence="2">Belongs to the cytochrome P450 family.</text>
</comment>
<organism evidence="7 8">
    <name type="scientific">Karstenula rhodostoma CBS 690.94</name>
    <dbReference type="NCBI Taxonomy" id="1392251"/>
    <lineage>
        <taxon>Eukaryota</taxon>
        <taxon>Fungi</taxon>
        <taxon>Dikarya</taxon>
        <taxon>Ascomycota</taxon>
        <taxon>Pezizomycotina</taxon>
        <taxon>Dothideomycetes</taxon>
        <taxon>Pleosporomycetidae</taxon>
        <taxon>Pleosporales</taxon>
        <taxon>Massarineae</taxon>
        <taxon>Didymosphaeriaceae</taxon>
        <taxon>Karstenula</taxon>
    </lineage>
</organism>
<comment type="caution">
    <text evidence="7">The sequence shown here is derived from an EMBL/GenBank/DDBJ whole genome shotgun (WGS) entry which is preliminary data.</text>
</comment>
<evidence type="ECO:0000256" key="4">
    <source>
        <dbReference type="ARBA" id="ARBA00023004"/>
    </source>
</evidence>
<reference evidence="7" key="1">
    <citation type="journal article" date="2020" name="Stud. Mycol.">
        <title>101 Dothideomycetes genomes: a test case for predicting lifestyles and emergence of pathogens.</title>
        <authorList>
            <person name="Haridas S."/>
            <person name="Albert R."/>
            <person name="Binder M."/>
            <person name="Bloem J."/>
            <person name="Labutti K."/>
            <person name="Salamov A."/>
            <person name="Andreopoulos B."/>
            <person name="Baker S."/>
            <person name="Barry K."/>
            <person name="Bills G."/>
            <person name="Bluhm B."/>
            <person name="Cannon C."/>
            <person name="Castanera R."/>
            <person name="Culley D."/>
            <person name="Daum C."/>
            <person name="Ezra D."/>
            <person name="Gonzalez J."/>
            <person name="Henrissat B."/>
            <person name="Kuo A."/>
            <person name="Liang C."/>
            <person name="Lipzen A."/>
            <person name="Lutzoni F."/>
            <person name="Magnuson J."/>
            <person name="Mondo S."/>
            <person name="Nolan M."/>
            <person name="Ohm R."/>
            <person name="Pangilinan J."/>
            <person name="Park H.-J."/>
            <person name="Ramirez L."/>
            <person name="Alfaro M."/>
            <person name="Sun H."/>
            <person name="Tritt A."/>
            <person name="Yoshinaga Y."/>
            <person name="Zwiers L.-H."/>
            <person name="Turgeon B."/>
            <person name="Goodwin S."/>
            <person name="Spatafora J."/>
            <person name="Crous P."/>
            <person name="Grigoriev I."/>
        </authorList>
    </citation>
    <scope>NUCLEOTIDE SEQUENCE</scope>
    <source>
        <strain evidence="7">CBS 690.94</strain>
    </source>
</reference>
<sequence>MSILRTLIVGVAIAFLSAALLERWLRARPDAGTPPILYPRIPFIGHIIGLLTEGANYYKITSARCKQPIYTLPMLSSQTYVVTSPHLANHIQRASSTLLFEPIILPVTQRLVGFSNATVEAFRDQEAKDAQRPAFMDRMHNTLYSLMGPAEIKYQGNVVLAQIGQRLNTLPPADRPLFEWCRDLFVEVTTYAFYGPENPFALYPGLVKDYWVWEHGLIGVAASPLPQVTNRKAYLAREKVVQTMIEYLEKERYTKASPVIQERVRLHVELGISLEDRGRSEFGMLFGTLVNGSITVFWVLNYILSRPDLVKELRAEIEKSAFSVDQSTKTASVVFEALRTDCPLLNSVFRETLRLIAPMTSARFVTEDTIVADTYKLRAQSVVQIAGGVIHGDEEVWGSDSRKFNPRRFISTPNGTKTGSADAEKRTVHPAAFRGFGGGTVFCPGRHFAQIEILSLVAVLLMGWDFGPPQGKDNIDWDPPKDEKRIPIGVMKPLTDVIVAMKRREETRDLSWSLTMT</sequence>